<organism evidence="3 4">
    <name type="scientific">Limulus polyphemus</name>
    <name type="common">Atlantic horseshoe crab</name>
    <dbReference type="NCBI Taxonomy" id="6850"/>
    <lineage>
        <taxon>Eukaryota</taxon>
        <taxon>Metazoa</taxon>
        <taxon>Ecdysozoa</taxon>
        <taxon>Arthropoda</taxon>
        <taxon>Chelicerata</taxon>
        <taxon>Merostomata</taxon>
        <taxon>Xiphosura</taxon>
        <taxon>Limulidae</taxon>
        <taxon>Limulus</taxon>
    </lineage>
</organism>
<keyword evidence="3" id="KW-1185">Reference proteome</keyword>
<dbReference type="PANTHER" id="PTHR15572">
    <property type="entry name" value="GLIOMA TUMOR SUPPRESSOR CANDIDATE REGION GENE 1"/>
    <property type="match status" value="1"/>
</dbReference>
<feature type="region of interest" description="Disordered" evidence="1">
    <location>
        <begin position="1111"/>
        <end position="1131"/>
    </location>
</feature>
<gene>
    <name evidence="4" type="primary">LOC106457340</name>
</gene>
<dbReference type="Proteomes" id="UP000694941">
    <property type="component" value="Unplaced"/>
</dbReference>
<feature type="region of interest" description="Disordered" evidence="1">
    <location>
        <begin position="657"/>
        <end position="698"/>
    </location>
</feature>
<feature type="region of interest" description="Disordered" evidence="1">
    <location>
        <begin position="1406"/>
        <end position="1456"/>
    </location>
</feature>
<feature type="compositionally biased region" description="Basic and acidic residues" evidence="1">
    <location>
        <begin position="1515"/>
        <end position="1529"/>
    </location>
</feature>
<dbReference type="Pfam" id="PF15249">
    <property type="entry name" value="GLTSCR1"/>
    <property type="match status" value="1"/>
</dbReference>
<feature type="region of interest" description="Disordered" evidence="1">
    <location>
        <begin position="166"/>
        <end position="264"/>
    </location>
</feature>
<feature type="compositionally biased region" description="Polar residues" evidence="1">
    <location>
        <begin position="226"/>
        <end position="238"/>
    </location>
</feature>
<evidence type="ECO:0000313" key="3">
    <source>
        <dbReference type="Proteomes" id="UP000694941"/>
    </source>
</evidence>
<sequence length="1777" mass="190637">MDDGGPSLLDVISDPLLLQSFLEGEIQHLGKTQEDGKVSKSMISASQLSGQEHVRAPDVVQTQGLFPAIGLKPSLESMGYSFHGAVVTSMPNSLGMGTSMISGLPVSSATNTLLQLSADPTMQQNFSLADAASFRVSSSPAVTTFQYLQSQAGLVVPPTLSASGATIHHIPSPGGATIHHIPSSVQSQHHRPSSAPAPQIATPSPYNVKSPGQGPSSVHSLPPQSPNQQTRSPKQSHTSSPVPSWSPVPSALSSAAGRGSGLSGKPQVFYTTGAVNPVTPSSVSQKSHQLPQTTLQKQNPGKAQTTTNSFTTAQMQVPKQPVVQILAPQQNTVGMPRALHSSGRPIQPKPQQILPKPTVSSNQFSASLLKSSGGSGSPSVHPNQGPMSIGLNGPINGPPLVLGQSQPGVIAGPQGTIVLNQIIPGLPGQNPILIQGNLGSLGGVQGVQLALRPQHPGSLTVSTHSGHVVAANNSALVAALQNSGQPSQHLLDQGKSPLAGQQTLFIPNTITQQGLPTQGLTLGGTGIPSNSIVQSSAHPPTVLNARPNIILAPRVMGSNQCIQLQQIQTPQGPITVALAPGQTITLPQLQTAMGGTVSVPSVLAPGQSVLPSLPVQHPLSQSLVQPQQQPLHDIQTQQIVSGVTPALQPFLHKTEPQTYVQVSQSSPPPPQDVQNKQSMPAQMSLTPDTSSESSKPTKVPSVNLAELLKEHGILDSTPPSSPVESTSHEESVVKNDAFPVISSPPCTVVTHVSGPHSTFPSTINSQVYYSIPSHAQFSVAQDGSVIMQQPSQSSSAAVGTSVVMSSQYSNTFATDSGRVQSGHSALLERLNVAPAIHVPDLITSMALASCESPSVSSTVESNCVPSSASPCTLLPLTVQNINNNIVPVSSQFQQGFVTLPIISSDSDSRLSAVSAVPFTTSCVTTNTVLTAASILSDNNINRVLVGVQPIQLPGNTGNTLVASVKQPVPAGVPGSVAVTVATPSLSDASSDSSIIYNNPVQKTFLTPNQLQSLPDSNSKNAGGPSLQGQTIPLTLKSQHILQKVREQIKELLSNKSLTPHQHQMLQQLLTLQKKIILQAQLAQSQHQNSPQQLQLGTTSDTQAQTPVITSGCEEKNELPKTAPKLSTNQPSNLVNLLKKGPSSSSPTLRIIAPALPNVSSTVQAQPSNISSVNVPTQVRIGNQIITLAPQQCQAVQTFQQTTKGITPEQQAFLKQQQNQQALVLKLQNQNLQTQMSQTDSSSSQLTTVVSMANQSVALQKIIQIQTLAKPPVSSVSKTALFQQELTRDHEAVAKPNTKKPFSSIEDSYKRLLCYHVYNSKIPGKEELQKVDSMFDRVSTHLLEKSRRMFNKYCYLLMKESMRVCSDPERVMLERLFIQEEKEALKHDREAVSEGKDLNLPPLPEHWISQSHFSSPSNEVSRTISQESDDRSIQPQIDELSTSRALVSNEEDHEQTSNELLNKYTHSINRSFQYHKVKAQNIHQSEHCEAPEINKSDMPVAPSSNTQLSTSQNNNRKRENPSDSHEDDMMTKIRKELNISLLDEEEEDHEPDLGHIDFEFEPPVIRREEAREKAIIKSFSGLERDLNLDYDFPVVNGTWPVSYSDSRNKHVTQRDSGMESILTSHDNEPELDLSGIEGLDGFEDHHNDLHNGLSSEIDDVSLDGELTYEKLRHHDQRTSSGHIGFNEIPSHTSRDETDELNAQVQSAIKSILDLQSSESRSYCSDGDGEFISHVYRLEGLDAQRDQTLTNYEVNLSCDVELANESDAAIDEAVQSILF</sequence>
<accession>A0ABM1S5M0</accession>
<feature type="region of interest" description="Disordered" evidence="1">
    <location>
        <begin position="339"/>
        <end position="392"/>
    </location>
</feature>
<feature type="compositionally biased region" description="Polar residues" evidence="1">
    <location>
        <begin position="1407"/>
        <end position="1425"/>
    </location>
</feature>
<reference evidence="4" key="1">
    <citation type="submission" date="2025-08" db="UniProtKB">
        <authorList>
            <consortium name="RefSeq"/>
        </authorList>
    </citation>
    <scope>IDENTIFICATION</scope>
    <source>
        <tissue evidence="4">Muscle</tissue>
    </source>
</reference>
<feature type="region of interest" description="Disordered" evidence="1">
    <location>
        <begin position="1009"/>
        <end position="1029"/>
    </location>
</feature>
<evidence type="ECO:0000259" key="2">
    <source>
        <dbReference type="Pfam" id="PF15249"/>
    </source>
</evidence>
<feature type="compositionally biased region" description="Polar residues" evidence="1">
    <location>
        <begin position="675"/>
        <end position="696"/>
    </location>
</feature>
<feature type="domain" description="GLTSCR protein conserved" evidence="2">
    <location>
        <begin position="1288"/>
        <end position="1389"/>
    </location>
</feature>
<evidence type="ECO:0000256" key="1">
    <source>
        <dbReference type="SAM" id="MobiDB-lite"/>
    </source>
</evidence>
<feature type="region of interest" description="Disordered" evidence="1">
    <location>
        <begin position="279"/>
        <end position="306"/>
    </location>
</feature>
<feature type="compositionally biased region" description="Low complexity" evidence="1">
    <location>
        <begin position="1502"/>
        <end position="1513"/>
    </location>
</feature>
<protein>
    <submittedName>
        <fullName evidence="4">Mucin-6-like isoform X1</fullName>
    </submittedName>
</protein>
<dbReference type="GeneID" id="106457340"/>
<evidence type="ECO:0000313" key="4">
    <source>
        <dbReference type="RefSeq" id="XP_022238925.1"/>
    </source>
</evidence>
<dbReference type="PANTHER" id="PTHR15572:SF0">
    <property type="entry name" value="GLUTAMINE-RICH PROTEIN-RELATED"/>
    <property type="match status" value="1"/>
</dbReference>
<feature type="compositionally biased region" description="Low complexity" evidence="1">
    <location>
        <begin position="239"/>
        <end position="257"/>
    </location>
</feature>
<feature type="compositionally biased region" description="Low complexity" evidence="1">
    <location>
        <begin position="345"/>
        <end position="357"/>
    </location>
</feature>
<proteinExistence type="predicted"/>
<feature type="region of interest" description="Disordered" evidence="1">
    <location>
        <begin position="1493"/>
        <end position="1529"/>
    </location>
</feature>
<dbReference type="RefSeq" id="XP_022238925.1">
    <property type="nucleotide sequence ID" value="XM_022383217.1"/>
</dbReference>
<name>A0ABM1S5M0_LIMPO</name>
<dbReference type="InterPro" id="IPR015671">
    <property type="entry name" value="GSCR1_dom"/>
</dbReference>
<feature type="compositionally biased region" description="Polar residues" evidence="1">
    <location>
        <begin position="1432"/>
        <end position="1445"/>
    </location>
</feature>
<dbReference type="InterPro" id="IPR052438">
    <property type="entry name" value="Chromatin_remod/trans_coact"/>
</dbReference>
<feature type="region of interest" description="Disordered" evidence="1">
    <location>
        <begin position="1677"/>
        <end position="1696"/>
    </location>
</feature>